<keyword evidence="1" id="KW-1133">Transmembrane helix</keyword>
<evidence type="ECO:0000256" key="1">
    <source>
        <dbReference type="SAM" id="Phobius"/>
    </source>
</evidence>
<reference evidence="2" key="1">
    <citation type="submission" date="2021-06" db="EMBL/GenBank/DDBJ databases">
        <title>Parelaphostrongylus tenuis whole genome reference sequence.</title>
        <authorList>
            <person name="Garwood T.J."/>
            <person name="Larsen P.A."/>
            <person name="Fountain-Jones N.M."/>
            <person name="Garbe J.R."/>
            <person name="Macchietto M.G."/>
            <person name="Kania S.A."/>
            <person name="Gerhold R.W."/>
            <person name="Richards J.E."/>
            <person name="Wolf T.M."/>
        </authorList>
    </citation>
    <scope>NUCLEOTIDE SEQUENCE</scope>
    <source>
        <strain evidence="2">MNPRO001-30</strain>
        <tissue evidence="2">Meninges</tissue>
    </source>
</reference>
<evidence type="ECO:0008006" key="4">
    <source>
        <dbReference type="Google" id="ProtNLM"/>
    </source>
</evidence>
<comment type="caution">
    <text evidence="2">The sequence shown here is derived from an EMBL/GenBank/DDBJ whole genome shotgun (WGS) entry which is preliminary data.</text>
</comment>
<sequence length="364" mass="42804">MKWHDFITNAIASLICLVIWKLSLRSLYRHIPNISGEETYFPKRLIHDDNALNRFRLNISESIYKKLIKESDHFSPLEIRIIASNRRQNYLIQVIAFLVSAYQSNNRFSPNLELCNVESEIFDELKKFQLHIPIRMLGMRNSPHNLSLNETIMKEALDYWNCLNRTTKARYVLLLEDDALVVPKFASMMTSVMKQMDQRQEIDYLKMYHPSHLRKIPSLPMTIIISLTICYIYQMIIHRRVSIFWFVVTSVLIYYELSSYGFQFLADLRYYITNTVYMSVTESCCTPAVLFRARKIPQIVDRLSIETIKSASDGRAKDHILDESSFIGRQTDTNLVVHIGSMSSIRHRRIKLDEVLFVENRQNN</sequence>
<organism evidence="2 3">
    <name type="scientific">Parelaphostrongylus tenuis</name>
    <name type="common">Meningeal worm</name>
    <dbReference type="NCBI Taxonomy" id="148309"/>
    <lineage>
        <taxon>Eukaryota</taxon>
        <taxon>Metazoa</taxon>
        <taxon>Ecdysozoa</taxon>
        <taxon>Nematoda</taxon>
        <taxon>Chromadorea</taxon>
        <taxon>Rhabditida</taxon>
        <taxon>Rhabditina</taxon>
        <taxon>Rhabditomorpha</taxon>
        <taxon>Strongyloidea</taxon>
        <taxon>Metastrongylidae</taxon>
        <taxon>Parelaphostrongylus</taxon>
    </lineage>
</organism>
<dbReference type="InterPro" id="IPR029675">
    <property type="entry name" value="PGAP4"/>
</dbReference>
<dbReference type="GO" id="GO:0016757">
    <property type="term" value="F:glycosyltransferase activity"/>
    <property type="evidence" value="ECO:0007669"/>
    <property type="project" value="InterPro"/>
</dbReference>
<dbReference type="EMBL" id="JAHQIW010000116">
    <property type="protein sequence ID" value="KAJ1346107.1"/>
    <property type="molecule type" value="Genomic_DNA"/>
</dbReference>
<proteinExistence type="predicted"/>
<dbReference type="PANTHER" id="PTHR31410">
    <property type="entry name" value="TRANSMEMBRANE PROTEIN 246"/>
    <property type="match status" value="1"/>
</dbReference>
<dbReference type="GO" id="GO:0000139">
    <property type="term" value="C:Golgi membrane"/>
    <property type="evidence" value="ECO:0007669"/>
    <property type="project" value="InterPro"/>
</dbReference>
<feature type="transmembrane region" description="Helical" evidence="1">
    <location>
        <begin position="216"/>
        <end position="237"/>
    </location>
</feature>
<protein>
    <recommendedName>
        <fullName evidence="4">Glycosyltransferase</fullName>
    </recommendedName>
</protein>
<dbReference type="GO" id="GO:0006506">
    <property type="term" value="P:GPI anchor biosynthetic process"/>
    <property type="evidence" value="ECO:0007669"/>
    <property type="project" value="InterPro"/>
</dbReference>
<feature type="transmembrane region" description="Helical" evidence="1">
    <location>
        <begin position="243"/>
        <end position="262"/>
    </location>
</feature>
<dbReference type="PANTHER" id="PTHR31410:SF1">
    <property type="entry name" value="POST-GPI ATTACHMENT TO PROTEINS FACTOR 4"/>
    <property type="match status" value="1"/>
</dbReference>
<keyword evidence="1" id="KW-0812">Transmembrane</keyword>
<accession>A0AAD5QC40</accession>
<dbReference type="Proteomes" id="UP001196413">
    <property type="component" value="Unassembled WGS sequence"/>
</dbReference>
<name>A0AAD5QC40_PARTN</name>
<evidence type="ECO:0000313" key="3">
    <source>
        <dbReference type="Proteomes" id="UP001196413"/>
    </source>
</evidence>
<dbReference type="AlphaFoldDB" id="A0AAD5QC40"/>
<keyword evidence="1" id="KW-0472">Membrane</keyword>
<evidence type="ECO:0000313" key="2">
    <source>
        <dbReference type="EMBL" id="KAJ1346107.1"/>
    </source>
</evidence>
<keyword evidence="3" id="KW-1185">Reference proteome</keyword>
<gene>
    <name evidence="2" type="ORF">KIN20_000799</name>
</gene>